<proteinExistence type="predicted"/>
<sequence>MSQSQQSEHQQSGAQYADHDWWGNNDVDDESTTGHDPAEFHYKRERAQWVAHDILKQAATLACPIALNADPNRLASLFEWLENGTARTGHDPDAMHTDNEVVELTDPEIYMPLQTSEDYGGRPLEYGQRPSRSRINPEHGYIVGPQILDMAEDEFLAIIDMVLDHLVADSAIGLSKRERDKLARDSRRLKQAGDRRDTDVLATIIHDATSDGPIIE</sequence>
<dbReference type="Proteomes" id="UP000011591">
    <property type="component" value="Unassembled WGS sequence"/>
</dbReference>
<evidence type="ECO:0000313" key="2">
    <source>
        <dbReference type="EMBL" id="ELZ05729.1"/>
    </source>
</evidence>
<feature type="region of interest" description="Disordered" evidence="1">
    <location>
        <begin position="1"/>
        <end position="37"/>
    </location>
</feature>
<evidence type="ECO:0000313" key="3">
    <source>
        <dbReference type="Proteomes" id="UP000011591"/>
    </source>
</evidence>
<name>M0B7V6_9EURY</name>
<evidence type="ECO:0000256" key="1">
    <source>
        <dbReference type="SAM" id="MobiDB-lite"/>
    </source>
</evidence>
<protein>
    <submittedName>
        <fullName evidence="2">Uncharacterized protein</fullName>
    </submittedName>
</protein>
<gene>
    <name evidence="2" type="ORF">C480_10040</name>
</gene>
<keyword evidence="3" id="KW-1185">Reference proteome</keyword>
<reference evidence="2 3" key="1">
    <citation type="journal article" date="2014" name="PLoS Genet.">
        <title>Phylogenetically driven sequencing of extremely halophilic archaea reveals strategies for static and dynamic osmo-response.</title>
        <authorList>
            <person name="Becker E.A."/>
            <person name="Seitzer P.M."/>
            <person name="Tritt A."/>
            <person name="Larsen D."/>
            <person name="Krusor M."/>
            <person name="Yao A.I."/>
            <person name="Wu D."/>
            <person name="Madern D."/>
            <person name="Eisen J.A."/>
            <person name="Darling A.E."/>
            <person name="Facciotti M.T."/>
        </authorList>
    </citation>
    <scope>NUCLEOTIDE SEQUENCE [LARGE SCALE GENOMIC DNA]</scope>
    <source>
        <strain evidence="2 3">DSM 13077</strain>
    </source>
</reference>
<dbReference type="PATRIC" id="fig|1227491.4.peg.2070"/>
<dbReference type="RefSeq" id="WP_006665472.1">
    <property type="nucleotide sequence ID" value="NZ_AOIP01000022.1"/>
</dbReference>
<dbReference type="AlphaFoldDB" id="M0B7V6"/>
<accession>M0B7V6</accession>
<feature type="compositionally biased region" description="Low complexity" evidence="1">
    <location>
        <begin position="1"/>
        <end position="15"/>
    </location>
</feature>
<dbReference type="EMBL" id="AOIP01000022">
    <property type="protein sequence ID" value="ELZ05729.1"/>
    <property type="molecule type" value="Genomic_DNA"/>
</dbReference>
<organism evidence="2 3">
    <name type="scientific">Natrialba aegyptia DSM 13077</name>
    <dbReference type="NCBI Taxonomy" id="1227491"/>
    <lineage>
        <taxon>Archaea</taxon>
        <taxon>Methanobacteriati</taxon>
        <taxon>Methanobacteriota</taxon>
        <taxon>Stenosarchaea group</taxon>
        <taxon>Halobacteria</taxon>
        <taxon>Halobacteriales</taxon>
        <taxon>Natrialbaceae</taxon>
        <taxon>Natrialba</taxon>
    </lineage>
</organism>
<dbReference type="OrthoDB" id="202365at2157"/>
<comment type="caution">
    <text evidence="2">The sequence shown here is derived from an EMBL/GenBank/DDBJ whole genome shotgun (WGS) entry which is preliminary data.</text>
</comment>